<dbReference type="SUPFAM" id="SSF49899">
    <property type="entry name" value="Concanavalin A-like lectins/glucanases"/>
    <property type="match status" value="1"/>
</dbReference>
<dbReference type="AlphaFoldDB" id="A0A4R9LS74"/>
<keyword evidence="2" id="KW-1015">Disulfide bond</keyword>
<dbReference type="Gene3D" id="2.60.120.200">
    <property type="match status" value="1"/>
</dbReference>
<evidence type="ECO:0000259" key="3">
    <source>
        <dbReference type="SMART" id="SM00560"/>
    </source>
</evidence>
<organism evidence="4 5">
    <name type="scientific">Leptospira ilyithenensis</name>
    <dbReference type="NCBI Taxonomy" id="2484901"/>
    <lineage>
        <taxon>Bacteria</taxon>
        <taxon>Pseudomonadati</taxon>
        <taxon>Spirochaetota</taxon>
        <taxon>Spirochaetia</taxon>
        <taxon>Leptospirales</taxon>
        <taxon>Leptospiraceae</taxon>
        <taxon>Leptospira</taxon>
    </lineage>
</organism>
<evidence type="ECO:0000256" key="1">
    <source>
        <dbReference type="ARBA" id="ARBA00022729"/>
    </source>
</evidence>
<dbReference type="InterPro" id="IPR013320">
    <property type="entry name" value="ConA-like_dom_sf"/>
</dbReference>
<dbReference type="EMBL" id="RQHV01000014">
    <property type="protein sequence ID" value="TGN14144.1"/>
    <property type="molecule type" value="Genomic_DNA"/>
</dbReference>
<keyword evidence="5" id="KW-1185">Reference proteome</keyword>
<sequence length="260" mass="26849">MDNTTCAISGTPTGTQGATTHIITAANDHGSGQAAVSITVTVPLQPLLQLDFTNGSLVNSGSVVISLGSPEASPVLTVGKDGDANGGYLYNANNQYFSASDTGLPMGASPRTMCAWINPSALPANGFYHMVLRYGNTTGANASVLAISTQASAPKISFIGSAYDAHADYTMPINTWLHLCSTFSGGTTVSFYVNGVFIASPTFVGTGPLNTISSSLVIGTWTGSGGTAYYWRGVLDDVRIYGVALSDTQIGRIYSIGATY</sequence>
<gene>
    <name evidence="4" type="ORF">EHS11_02550</name>
</gene>
<name>A0A4R9LS74_9LEPT</name>
<evidence type="ECO:0000313" key="4">
    <source>
        <dbReference type="EMBL" id="TGN14144.1"/>
    </source>
</evidence>
<proteinExistence type="predicted"/>
<evidence type="ECO:0000256" key="2">
    <source>
        <dbReference type="ARBA" id="ARBA00023157"/>
    </source>
</evidence>
<dbReference type="Pfam" id="PF13385">
    <property type="entry name" value="Laminin_G_3"/>
    <property type="match status" value="1"/>
</dbReference>
<reference evidence="4" key="1">
    <citation type="journal article" date="2019" name="PLoS Negl. Trop. Dis.">
        <title>Revisiting the worldwide diversity of Leptospira species in the environment.</title>
        <authorList>
            <person name="Vincent A.T."/>
            <person name="Schiettekatte O."/>
            <person name="Bourhy P."/>
            <person name="Veyrier F.J."/>
            <person name="Picardeau M."/>
        </authorList>
    </citation>
    <scope>NUCLEOTIDE SEQUENCE [LARGE SCALE GENOMIC DNA]</scope>
    <source>
        <strain evidence="4">201400974</strain>
    </source>
</reference>
<dbReference type="InterPro" id="IPR006558">
    <property type="entry name" value="LamG-like"/>
</dbReference>
<dbReference type="Proteomes" id="UP000298264">
    <property type="component" value="Unassembled WGS sequence"/>
</dbReference>
<evidence type="ECO:0000313" key="5">
    <source>
        <dbReference type="Proteomes" id="UP000298264"/>
    </source>
</evidence>
<comment type="caution">
    <text evidence="4">The sequence shown here is derived from an EMBL/GenBank/DDBJ whole genome shotgun (WGS) entry which is preliminary data.</text>
</comment>
<feature type="domain" description="LamG-like jellyroll fold" evidence="3">
    <location>
        <begin position="112"/>
        <end position="248"/>
    </location>
</feature>
<dbReference type="SMART" id="SM00560">
    <property type="entry name" value="LamGL"/>
    <property type="match status" value="1"/>
</dbReference>
<protein>
    <submittedName>
        <fullName evidence="4">LamG domain-containing protein</fullName>
    </submittedName>
</protein>
<keyword evidence="1" id="KW-0732">Signal</keyword>
<accession>A0A4R9LS74</accession>
<dbReference type="OrthoDB" id="9758923at2"/>